<dbReference type="InterPro" id="IPR052742">
    <property type="entry name" value="Mito_N-acetyltransferase"/>
</dbReference>
<feature type="domain" description="N-acetyltransferase" evidence="1">
    <location>
        <begin position="10"/>
        <end position="163"/>
    </location>
</feature>
<dbReference type="RefSeq" id="WP_133802622.1">
    <property type="nucleotide sequence ID" value="NZ_SNWQ01000013.1"/>
</dbReference>
<dbReference type="Pfam" id="PF00583">
    <property type="entry name" value="Acetyltransf_1"/>
    <property type="match status" value="1"/>
</dbReference>
<dbReference type="InterPro" id="IPR000182">
    <property type="entry name" value="GNAT_dom"/>
</dbReference>
<sequence>MEPSKDLSSLRIVPAGPSDIDALFGIYAEMAADGGAEPQHGKPLRQTFNEGWVRDRAVYAAHLDGVMAGGYFLRPNFPAFAAHIAQGGYLVARSVRRRGIGRKLVEHSLHQATADGYTAMMFNLVMESNPSRRLYESVGFKVIGSIPNVQGNEGALIYWRELAPRTSSSLSGQ</sequence>
<dbReference type="PROSITE" id="PS51186">
    <property type="entry name" value="GNAT"/>
    <property type="match status" value="1"/>
</dbReference>
<dbReference type="PANTHER" id="PTHR43138">
    <property type="entry name" value="ACETYLTRANSFERASE, GNAT FAMILY"/>
    <property type="match status" value="1"/>
</dbReference>
<dbReference type="Proteomes" id="UP000295388">
    <property type="component" value="Unassembled WGS sequence"/>
</dbReference>
<evidence type="ECO:0000313" key="2">
    <source>
        <dbReference type="EMBL" id="TDO45271.1"/>
    </source>
</evidence>
<dbReference type="InterPro" id="IPR016181">
    <property type="entry name" value="Acyl_CoA_acyltransferase"/>
</dbReference>
<reference evidence="2 3" key="1">
    <citation type="submission" date="2019-03" db="EMBL/GenBank/DDBJ databases">
        <title>Genomic Encyclopedia of Type Strains, Phase III (KMG-III): the genomes of soil and plant-associated and newly described type strains.</title>
        <authorList>
            <person name="Whitman W."/>
        </authorList>
    </citation>
    <scope>NUCLEOTIDE SEQUENCE [LARGE SCALE GENOMIC DNA]</scope>
    <source>
        <strain evidence="2 3">VKM Ac-2527</strain>
    </source>
</reference>
<dbReference type="PANTHER" id="PTHR43138:SF1">
    <property type="entry name" value="N-ACETYLTRANSFERASE ACA1"/>
    <property type="match status" value="1"/>
</dbReference>
<gene>
    <name evidence="2" type="ORF">EV643_11344</name>
</gene>
<dbReference type="GO" id="GO:0016747">
    <property type="term" value="F:acyltransferase activity, transferring groups other than amino-acyl groups"/>
    <property type="evidence" value="ECO:0007669"/>
    <property type="project" value="InterPro"/>
</dbReference>
<dbReference type="AlphaFoldDB" id="A0A4R6K718"/>
<dbReference type="OrthoDB" id="9805924at2"/>
<proteinExistence type="predicted"/>
<dbReference type="CDD" id="cd04301">
    <property type="entry name" value="NAT_SF"/>
    <property type="match status" value="1"/>
</dbReference>
<keyword evidence="2" id="KW-0808">Transferase</keyword>
<organism evidence="2 3">
    <name type="scientific">Kribbella caucasensis</name>
    <dbReference type="NCBI Taxonomy" id="2512215"/>
    <lineage>
        <taxon>Bacteria</taxon>
        <taxon>Bacillati</taxon>
        <taxon>Actinomycetota</taxon>
        <taxon>Actinomycetes</taxon>
        <taxon>Propionibacteriales</taxon>
        <taxon>Kribbellaceae</taxon>
        <taxon>Kribbella</taxon>
    </lineage>
</organism>
<evidence type="ECO:0000259" key="1">
    <source>
        <dbReference type="PROSITE" id="PS51186"/>
    </source>
</evidence>
<dbReference type="SUPFAM" id="SSF55729">
    <property type="entry name" value="Acyl-CoA N-acyltransferases (Nat)"/>
    <property type="match status" value="1"/>
</dbReference>
<evidence type="ECO:0000313" key="3">
    <source>
        <dbReference type="Proteomes" id="UP000295388"/>
    </source>
</evidence>
<keyword evidence="3" id="KW-1185">Reference proteome</keyword>
<dbReference type="Gene3D" id="3.40.630.30">
    <property type="match status" value="1"/>
</dbReference>
<name>A0A4R6K718_9ACTN</name>
<protein>
    <submittedName>
        <fullName evidence="2">Acetyltransferase (GNAT) family protein</fullName>
    </submittedName>
</protein>
<dbReference type="EMBL" id="SNWQ01000013">
    <property type="protein sequence ID" value="TDO45271.1"/>
    <property type="molecule type" value="Genomic_DNA"/>
</dbReference>
<comment type="caution">
    <text evidence="2">The sequence shown here is derived from an EMBL/GenBank/DDBJ whole genome shotgun (WGS) entry which is preliminary data.</text>
</comment>
<accession>A0A4R6K718</accession>